<evidence type="ECO:0000256" key="5">
    <source>
        <dbReference type="ARBA" id="ARBA00022692"/>
    </source>
</evidence>
<feature type="transmembrane region" description="Helical" evidence="9">
    <location>
        <begin position="33"/>
        <end position="53"/>
    </location>
</feature>
<keyword evidence="5 9" id="KW-0812">Transmembrane</keyword>
<accession>A0ABP7TKT6</accession>
<dbReference type="Proteomes" id="UP001501353">
    <property type="component" value="Unassembled WGS sequence"/>
</dbReference>
<keyword evidence="7" id="KW-0406">Ion transport</keyword>
<name>A0ABP7TKT6_9BURK</name>
<comment type="caution">
    <text evidence="11">The sequence shown here is derived from an EMBL/GenBank/DDBJ whole genome shotgun (WGS) entry which is preliminary data.</text>
</comment>
<evidence type="ECO:0000256" key="9">
    <source>
        <dbReference type="SAM" id="Phobius"/>
    </source>
</evidence>
<feature type="transmembrane region" description="Helical" evidence="9">
    <location>
        <begin position="317"/>
        <end position="337"/>
    </location>
</feature>
<evidence type="ECO:0000313" key="11">
    <source>
        <dbReference type="EMBL" id="GAA4027052.1"/>
    </source>
</evidence>
<reference evidence="12" key="1">
    <citation type="journal article" date="2019" name="Int. J. Syst. Evol. Microbiol.">
        <title>The Global Catalogue of Microorganisms (GCM) 10K type strain sequencing project: providing services to taxonomists for standard genome sequencing and annotation.</title>
        <authorList>
            <consortium name="The Broad Institute Genomics Platform"/>
            <consortium name="The Broad Institute Genome Sequencing Center for Infectious Disease"/>
            <person name="Wu L."/>
            <person name="Ma J."/>
        </authorList>
    </citation>
    <scope>NUCLEOTIDE SEQUENCE [LARGE SCALE GENOMIC DNA]</scope>
    <source>
        <strain evidence="12">JCM 16673</strain>
    </source>
</reference>
<dbReference type="PANTHER" id="PTHR32507">
    <property type="entry name" value="NA(+)/H(+) ANTIPORTER 1"/>
    <property type="match status" value="1"/>
</dbReference>
<dbReference type="InterPro" id="IPR006153">
    <property type="entry name" value="Cation/H_exchanger_TM"/>
</dbReference>
<feature type="domain" description="Cation/H+ exchanger transmembrane" evidence="10">
    <location>
        <begin position="16"/>
        <end position="270"/>
    </location>
</feature>
<dbReference type="Pfam" id="PF00999">
    <property type="entry name" value="Na_H_Exchanger"/>
    <property type="match status" value="1"/>
</dbReference>
<keyword evidence="8 9" id="KW-0472">Membrane</keyword>
<evidence type="ECO:0000256" key="6">
    <source>
        <dbReference type="ARBA" id="ARBA00022989"/>
    </source>
</evidence>
<feature type="transmembrane region" description="Helical" evidence="9">
    <location>
        <begin position="343"/>
        <end position="362"/>
    </location>
</feature>
<feature type="transmembrane region" description="Helical" evidence="9">
    <location>
        <begin position="407"/>
        <end position="433"/>
    </location>
</feature>
<evidence type="ECO:0000256" key="2">
    <source>
        <dbReference type="ARBA" id="ARBA00022448"/>
    </source>
</evidence>
<feature type="transmembrane region" description="Helical" evidence="9">
    <location>
        <begin position="100"/>
        <end position="131"/>
    </location>
</feature>
<feature type="transmembrane region" description="Helical" evidence="9">
    <location>
        <begin position="195"/>
        <end position="213"/>
    </location>
</feature>
<feature type="transmembrane region" description="Helical" evidence="9">
    <location>
        <begin position="374"/>
        <end position="395"/>
    </location>
</feature>
<keyword evidence="2" id="KW-0813">Transport</keyword>
<organism evidence="11 12">
    <name type="scientific">Actimicrobium antarcticum</name>
    <dbReference type="NCBI Taxonomy" id="1051899"/>
    <lineage>
        <taxon>Bacteria</taxon>
        <taxon>Pseudomonadati</taxon>
        <taxon>Pseudomonadota</taxon>
        <taxon>Betaproteobacteria</taxon>
        <taxon>Burkholderiales</taxon>
        <taxon>Oxalobacteraceae</taxon>
        <taxon>Actimicrobium</taxon>
    </lineage>
</organism>
<feature type="transmembrane region" description="Helical" evidence="9">
    <location>
        <begin position="6"/>
        <end position="26"/>
    </location>
</feature>
<evidence type="ECO:0000259" key="10">
    <source>
        <dbReference type="Pfam" id="PF00999"/>
    </source>
</evidence>
<dbReference type="EMBL" id="BAAAZE010000010">
    <property type="protein sequence ID" value="GAA4027052.1"/>
    <property type="molecule type" value="Genomic_DNA"/>
</dbReference>
<keyword evidence="4" id="KW-1003">Cell membrane</keyword>
<keyword evidence="6 9" id="KW-1133">Transmembrane helix</keyword>
<proteinExistence type="predicted"/>
<feature type="transmembrane region" description="Helical" evidence="9">
    <location>
        <begin position="59"/>
        <end position="79"/>
    </location>
</feature>
<evidence type="ECO:0000313" key="12">
    <source>
        <dbReference type="Proteomes" id="UP001501353"/>
    </source>
</evidence>
<dbReference type="RefSeq" id="WP_344763823.1">
    <property type="nucleotide sequence ID" value="NZ_BAAAZE010000010.1"/>
</dbReference>
<evidence type="ECO:0000256" key="4">
    <source>
        <dbReference type="ARBA" id="ARBA00022475"/>
    </source>
</evidence>
<dbReference type="Gene3D" id="1.20.1530.20">
    <property type="match status" value="1"/>
</dbReference>
<keyword evidence="3" id="KW-0050">Antiport</keyword>
<keyword evidence="12" id="KW-1185">Reference proteome</keyword>
<evidence type="ECO:0000256" key="1">
    <source>
        <dbReference type="ARBA" id="ARBA00004651"/>
    </source>
</evidence>
<evidence type="ECO:0000256" key="8">
    <source>
        <dbReference type="ARBA" id="ARBA00023136"/>
    </source>
</evidence>
<gene>
    <name evidence="11" type="ORF">GCM10022212_26400</name>
</gene>
<sequence length="441" mass="47147">MENTTLWFTLVGTLLIAMGLLESLLHKLPFSPAMIYLPVGYALGPAGLGLVNLDPVRHAASLTLVTEIALLISLFTVGLKLRLPLSDRLWWLPVRLGTVAMLLTIGLLTAVGVIVLGLPLGPAVLLAAIIAPTDPVLASVVQVQDPGDHDRLRFSLSGEGGMNDGTTFPFVMIGLGLMGLPLAQRFTGLTAIGSVVWGIAGGLLCGWLVGRRVGRLVLYLRSRHRLALGMEEFLTLGLIALSFGLAELIHSVGFVAVFATGVAMRRIEHKASGSNAVPEATVATAIPSREEGAADRTVGAAHMTETVLGFNQQLERLAEFVVVLMLGILLSGCGFSAEGVLVALVLLILVRPIAVNLSLLGARVTRSQRALITWFGIRGIGSLYYLMFALQYVAAARLGSQSLSERFVPLVLTVVAVSILMHGVTSTPLMQWYQQRRRKQK</sequence>
<feature type="transmembrane region" description="Helical" evidence="9">
    <location>
        <begin position="233"/>
        <end position="260"/>
    </location>
</feature>
<comment type="subcellular location">
    <subcellularLocation>
        <location evidence="1">Cell membrane</location>
        <topology evidence="1">Multi-pass membrane protein</topology>
    </subcellularLocation>
</comment>
<protein>
    <submittedName>
        <fullName evidence="11">Cation:proton antiporter</fullName>
    </submittedName>
</protein>
<dbReference type="InterPro" id="IPR038770">
    <property type="entry name" value="Na+/solute_symporter_sf"/>
</dbReference>
<dbReference type="PANTHER" id="PTHR32507:SF8">
    <property type="entry name" value="CNH1P"/>
    <property type="match status" value="1"/>
</dbReference>
<evidence type="ECO:0000256" key="7">
    <source>
        <dbReference type="ARBA" id="ARBA00023065"/>
    </source>
</evidence>
<evidence type="ECO:0000256" key="3">
    <source>
        <dbReference type="ARBA" id="ARBA00022449"/>
    </source>
</evidence>
<feature type="transmembrane region" description="Helical" evidence="9">
    <location>
        <begin position="166"/>
        <end position="183"/>
    </location>
</feature>